<protein>
    <recommendedName>
        <fullName evidence="3">DUF1178 family protein</fullName>
    </recommendedName>
</protein>
<evidence type="ECO:0008006" key="3">
    <source>
        <dbReference type="Google" id="ProtNLM"/>
    </source>
</evidence>
<dbReference type="RefSeq" id="WP_066761954.1">
    <property type="nucleotide sequence ID" value="NZ_BMIO01000006.1"/>
</dbReference>
<dbReference type="Proteomes" id="UP000598997">
    <property type="component" value="Unassembled WGS sequence"/>
</dbReference>
<organism evidence="1 2">
    <name type="scientific">Croceicoccus pelagius</name>
    <dbReference type="NCBI Taxonomy" id="1703341"/>
    <lineage>
        <taxon>Bacteria</taxon>
        <taxon>Pseudomonadati</taxon>
        <taxon>Pseudomonadota</taxon>
        <taxon>Alphaproteobacteria</taxon>
        <taxon>Sphingomonadales</taxon>
        <taxon>Erythrobacteraceae</taxon>
        <taxon>Croceicoccus</taxon>
    </lineage>
</organism>
<dbReference type="InterPro" id="IPR009562">
    <property type="entry name" value="DUF1178"/>
</dbReference>
<dbReference type="AlphaFoldDB" id="A0A916YI83"/>
<keyword evidence="2" id="KW-1185">Reference proteome</keyword>
<dbReference type="Pfam" id="PF06676">
    <property type="entry name" value="DUF1178"/>
    <property type="match status" value="1"/>
</dbReference>
<dbReference type="PIRSF" id="PIRSF032131">
    <property type="entry name" value="UCP032131"/>
    <property type="match status" value="1"/>
</dbReference>
<accession>A0A916YI83</accession>
<comment type="caution">
    <text evidence="1">The sequence shown here is derived from an EMBL/GenBank/DDBJ whole genome shotgun (WGS) entry which is preliminary data.</text>
</comment>
<gene>
    <name evidence="1" type="ORF">GCM10010989_20810</name>
</gene>
<name>A0A916YI83_9SPHN</name>
<dbReference type="EMBL" id="BMIO01000006">
    <property type="protein sequence ID" value="GGD46405.1"/>
    <property type="molecule type" value="Genomic_DNA"/>
</dbReference>
<evidence type="ECO:0000313" key="1">
    <source>
        <dbReference type="EMBL" id="GGD46405.1"/>
    </source>
</evidence>
<sequence>MIVFDLSCQPNGHRFEAWFRSSDDYARQKDGGLLVCPECGSPDIEKAVMAPSVGRKGNQVPSHEVRVDMPAEGELVPTASVANVTPKMREALVKLAALQKEALEKSRWVGGDFADEARAMHYGEREAEAIHGEATGEEVEELLEEGVEIAPLPFPVAPPDIVN</sequence>
<reference evidence="1 2" key="1">
    <citation type="journal article" date="2014" name="Int. J. Syst. Evol. Microbiol.">
        <title>Complete genome sequence of Corynebacterium casei LMG S-19264T (=DSM 44701T), isolated from a smear-ripened cheese.</title>
        <authorList>
            <consortium name="US DOE Joint Genome Institute (JGI-PGF)"/>
            <person name="Walter F."/>
            <person name="Albersmeier A."/>
            <person name="Kalinowski J."/>
            <person name="Ruckert C."/>
        </authorList>
    </citation>
    <scope>NUCLEOTIDE SEQUENCE [LARGE SCALE GENOMIC DNA]</scope>
    <source>
        <strain evidence="1 2">CGMCC 1.15358</strain>
    </source>
</reference>
<dbReference type="OrthoDB" id="9799894at2"/>
<evidence type="ECO:0000313" key="2">
    <source>
        <dbReference type="Proteomes" id="UP000598997"/>
    </source>
</evidence>
<proteinExistence type="predicted"/>